<dbReference type="Proteomes" id="UP000031972">
    <property type="component" value="Unassembled WGS sequence"/>
</dbReference>
<dbReference type="RefSeq" id="WP_041059088.1">
    <property type="nucleotide sequence ID" value="NZ_JXRR01000017.1"/>
</dbReference>
<comment type="caution">
    <text evidence="11">The sequence shown here is derived from an EMBL/GenBank/DDBJ whole genome shotgun (WGS) entry which is preliminary data.</text>
</comment>
<dbReference type="OrthoDB" id="9806254at2"/>
<dbReference type="SMART" id="SM01329">
    <property type="entry name" value="Iso_dh"/>
    <property type="match status" value="1"/>
</dbReference>
<dbReference type="SUPFAM" id="SSF53659">
    <property type="entry name" value="Isocitrate/Isopropylmalate dehydrogenase-like"/>
    <property type="match status" value="1"/>
</dbReference>
<comment type="catalytic activity">
    <reaction evidence="9">
        <text>(R)-malate + NAD(+) = pyruvate + CO2 + NADH</text>
        <dbReference type="Rhea" id="RHEA:18365"/>
        <dbReference type="ChEBI" id="CHEBI:15361"/>
        <dbReference type="ChEBI" id="CHEBI:15588"/>
        <dbReference type="ChEBI" id="CHEBI:16526"/>
        <dbReference type="ChEBI" id="CHEBI:57540"/>
        <dbReference type="ChEBI" id="CHEBI:57945"/>
        <dbReference type="EC" id="1.1.1.83"/>
    </reaction>
</comment>
<dbReference type="NCBIfam" id="TIGR02089">
    <property type="entry name" value="TTC"/>
    <property type="match status" value="1"/>
</dbReference>
<dbReference type="AlphaFoldDB" id="A0A0C2VN80"/>
<sequence>MAKIKIACLPGDGIGVEVMASAKEVLQTLATVEEDLKIELVDFNWGSDHYIETGEMMPEHAIDTLKGFDAVFLGAVGNPALIPDHISLWGMLIKIRRELSLSLNIRPARVINGIQSPLHSPRKFDFIVVRENSEGEYSESGGVIHNGVNEIAVQNAIFTRQATERAMRFAFDLARKRESKVTSATKSNGIVHSMPFWDRVFQEVAKDYPDVKTESIHIDALAAFIVTKPQNFDVIVASNLFGDILTDLAGAVMGSIGIAPSANLNPDGRFPSMFEPVHGSAPDIAGQEKANPIGQIWTAALMLDHLGHLNASKRIIEAIEEVTKQGIKTADVGGAYSTREVTNAICDYLISSAQ</sequence>
<evidence type="ECO:0000256" key="1">
    <source>
        <dbReference type="ARBA" id="ARBA00001936"/>
    </source>
</evidence>
<evidence type="ECO:0000313" key="12">
    <source>
        <dbReference type="Proteomes" id="UP000031972"/>
    </source>
</evidence>
<evidence type="ECO:0000256" key="9">
    <source>
        <dbReference type="ARBA" id="ARBA00049301"/>
    </source>
</evidence>
<dbReference type="GO" id="GO:0046553">
    <property type="term" value="F:D-malate dehydrogenase (decarboxylating) (NAD+) activity"/>
    <property type="evidence" value="ECO:0007669"/>
    <property type="project" value="UniProtKB-EC"/>
</dbReference>
<evidence type="ECO:0000256" key="6">
    <source>
        <dbReference type="ARBA" id="ARBA00023002"/>
    </source>
</evidence>
<comment type="cofactor">
    <cofactor evidence="2">
        <name>Mg(2+)</name>
        <dbReference type="ChEBI" id="CHEBI:18420"/>
    </cofactor>
</comment>
<dbReference type="InterPro" id="IPR024084">
    <property type="entry name" value="IsoPropMal-DH-like_dom"/>
</dbReference>
<gene>
    <name evidence="11" type="ORF">KR50_25860</name>
</gene>
<dbReference type="Gene3D" id="3.40.718.10">
    <property type="entry name" value="Isopropylmalate Dehydrogenase"/>
    <property type="match status" value="1"/>
</dbReference>
<dbReference type="EC" id="1.1.1.83" evidence="4"/>
<evidence type="ECO:0000256" key="7">
    <source>
        <dbReference type="ARBA" id="ARBA00023027"/>
    </source>
</evidence>
<reference evidence="11 12" key="1">
    <citation type="submission" date="2015-01" db="EMBL/GenBank/DDBJ databases">
        <title>Jeotgalibacillus campisalis genome sequencing.</title>
        <authorList>
            <person name="Goh K.M."/>
            <person name="Chan K.-G."/>
            <person name="Yaakop A.S."/>
            <person name="Ee R."/>
            <person name="Gan H.M."/>
            <person name="Chan C.S."/>
        </authorList>
    </citation>
    <scope>NUCLEOTIDE SEQUENCE [LARGE SCALE GENOMIC DNA]</scope>
    <source>
        <strain evidence="11 12">SF-57</strain>
    </source>
</reference>
<dbReference type="NCBIfam" id="NF006048">
    <property type="entry name" value="PRK08194.1"/>
    <property type="match status" value="1"/>
</dbReference>
<dbReference type="PATRIC" id="fig|220754.4.peg.2603"/>
<dbReference type="PANTHER" id="PTHR43275">
    <property type="entry name" value="D-MALATE DEHYDROGENASE [DECARBOXYLATING]"/>
    <property type="match status" value="1"/>
</dbReference>
<dbReference type="EMBL" id="JXRR01000017">
    <property type="protein sequence ID" value="KIL45911.1"/>
    <property type="molecule type" value="Genomic_DNA"/>
</dbReference>
<evidence type="ECO:0000256" key="8">
    <source>
        <dbReference type="ARBA" id="ARBA00023211"/>
    </source>
</evidence>
<dbReference type="InterPro" id="IPR011829">
    <property type="entry name" value="TTC_DH"/>
</dbReference>
<keyword evidence="5" id="KW-0479">Metal-binding</keyword>
<protein>
    <recommendedName>
        <fullName evidence="4">D-malate dehydrogenase (decarboxylating)</fullName>
        <ecNumber evidence="4">1.1.1.83</ecNumber>
    </recommendedName>
</protein>
<keyword evidence="12" id="KW-1185">Reference proteome</keyword>
<feature type="domain" description="Isopropylmalate dehydrogenase-like" evidence="10">
    <location>
        <begin position="5"/>
        <end position="345"/>
    </location>
</feature>
<name>A0A0C2VN80_9BACL</name>
<evidence type="ECO:0000256" key="3">
    <source>
        <dbReference type="ARBA" id="ARBA00007769"/>
    </source>
</evidence>
<dbReference type="Pfam" id="PF00180">
    <property type="entry name" value="Iso_dh"/>
    <property type="match status" value="1"/>
</dbReference>
<keyword evidence="7" id="KW-0520">NAD</keyword>
<keyword evidence="6 11" id="KW-0560">Oxidoreductase</keyword>
<organism evidence="11 12">
    <name type="scientific">Jeotgalibacillus campisalis</name>
    <dbReference type="NCBI Taxonomy" id="220754"/>
    <lineage>
        <taxon>Bacteria</taxon>
        <taxon>Bacillati</taxon>
        <taxon>Bacillota</taxon>
        <taxon>Bacilli</taxon>
        <taxon>Bacillales</taxon>
        <taxon>Caryophanaceae</taxon>
        <taxon>Jeotgalibacillus</taxon>
    </lineage>
</organism>
<dbReference type="InterPro" id="IPR019818">
    <property type="entry name" value="IsoCit/isopropylmalate_DH_CS"/>
</dbReference>
<evidence type="ECO:0000256" key="2">
    <source>
        <dbReference type="ARBA" id="ARBA00001946"/>
    </source>
</evidence>
<dbReference type="GO" id="GO:0000287">
    <property type="term" value="F:magnesium ion binding"/>
    <property type="evidence" value="ECO:0007669"/>
    <property type="project" value="InterPro"/>
</dbReference>
<dbReference type="PANTHER" id="PTHR43275:SF1">
    <property type="entry name" value="D-MALATE DEHYDROGENASE [DECARBOXYLATING]"/>
    <property type="match status" value="1"/>
</dbReference>
<evidence type="ECO:0000313" key="11">
    <source>
        <dbReference type="EMBL" id="KIL45911.1"/>
    </source>
</evidence>
<evidence type="ECO:0000259" key="10">
    <source>
        <dbReference type="SMART" id="SM01329"/>
    </source>
</evidence>
<proteinExistence type="inferred from homology"/>
<dbReference type="PROSITE" id="PS00470">
    <property type="entry name" value="IDH_IMDH"/>
    <property type="match status" value="1"/>
</dbReference>
<dbReference type="InterPro" id="IPR050501">
    <property type="entry name" value="ICDH/IPMDH"/>
</dbReference>
<dbReference type="GO" id="GO:0051287">
    <property type="term" value="F:NAD binding"/>
    <property type="evidence" value="ECO:0007669"/>
    <property type="project" value="InterPro"/>
</dbReference>
<evidence type="ECO:0000256" key="5">
    <source>
        <dbReference type="ARBA" id="ARBA00022723"/>
    </source>
</evidence>
<evidence type="ECO:0000256" key="4">
    <source>
        <dbReference type="ARBA" id="ARBA00013126"/>
    </source>
</evidence>
<accession>A0A0C2VN80</accession>
<comment type="cofactor">
    <cofactor evidence="1">
        <name>Mn(2+)</name>
        <dbReference type="ChEBI" id="CHEBI:29035"/>
    </cofactor>
</comment>
<keyword evidence="8" id="KW-0464">Manganese</keyword>
<comment type="similarity">
    <text evidence="3">Belongs to the isocitrate and isopropylmalate dehydrogenases family.</text>
</comment>